<comment type="caution">
    <text evidence="3">The sequence shown here is derived from an EMBL/GenBank/DDBJ whole genome shotgun (WGS) entry which is preliminary data.</text>
</comment>
<protein>
    <recommendedName>
        <fullName evidence="5">Coiled-coil domain-containing protein 171</fullName>
    </recommendedName>
</protein>
<sequence length="687" mass="78023">MRWRVQQLERDKLEIIAAHNHEVSGLQAVVTGVRAELERGEVERQSLEYQLALKRVLQLEQRLSEMEVSLHAREQDQHALQQEVDEAERLAQIANTQNHRLTQEAQQLHTLLEDKEGAELTGKLHVLQGREEESRRQEEVERERRRAGDKRREGGREEESRGQEEALESAAAVARSGQQEALSDLQLLRSQFREVERAINTTHTVQDLLCASEKLDEENQVLRILISDQRQHAQHLLVGCEPPQGNFTWAELCDAITQQVDRLTLGLSNANDKLSVCVHELQRSRECVSLLGDNKRQREEQRLSCCQRRCSSLTSDLGEAQGALDGEHRAGAGLLAACALLAGVLREYRRRCVSLRHQKGALLLQLRGGREEARLRQLREAVGRLASLESAAHSSLSRLLGALLHQSDEVGHVTAFEGCEADTKGLSLASRLGCGLARLQASPQQSSRGVVERLQQYFLVFSQRLHSTEVERRALRLEVANQQKTAKGHQDLVKRRDILVHLLRTSENTFRQVRDTLVQWRCSVQPLPLQPEVTRGHMELSRAESMLGGSDIAVCQTMLCTVSELVQAAFSRIGWLEQEVTAGQGHMTTLRSEPQDACLGDNLADVSQSRIVSSRHHYMLSAPGEEEEQRRDEEVQRRDGEVQRRDEEVQRRDGEVQRRDEEVQRREGEVQRREGEVQRREGRDQSL</sequence>
<dbReference type="PANTHER" id="PTHR37476:SF1">
    <property type="entry name" value="COILED-COIL DOMAIN-CONTAINING PROTEIN 171"/>
    <property type="match status" value="1"/>
</dbReference>
<feature type="region of interest" description="Disordered" evidence="2">
    <location>
        <begin position="123"/>
        <end position="169"/>
    </location>
</feature>
<dbReference type="AlphaFoldDB" id="A0A9Q0I537"/>
<evidence type="ECO:0000256" key="2">
    <source>
        <dbReference type="SAM" id="MobiDB-lite"/>
    </source>
</evidence>
<feature type="coiled-coil region" evidence="1">
    <location>
        <begin position="42"/>
        <end position="104"/>
    </location>
</feature>
<accession>A0A9Q0I537</accession>
<keyword evidence="4" id="KW-1185">Reference proteome</keyword>
<name>A0A9Q0I537_9TELE</name>
<organism evidence="3 4">
    <name type="scientific">Muraenolepis orangiensis</name>
    <name type="common">Patagonian moray cod</name>
    <dbReference type="NCBI Taxonomy" id="630683"/>
    <lineage>
        <taxon>Eukaryota</taxon>
        <taxon>Metazoa</taxon>
        <taxon>Chordata</taxon>
        <taxon>Craniata</taxon>
        <taxon>Vertebrata</taxon>
        <taxon>Euteleostomi</taxon>
        <taxon>Actinopterygii</taxon>
        <taxon>Neopterygii</taxon>
        <taxon>Teleostei</taxon>
        <taxon>Neoteleostei</taxon>
        <taxon>Acanthomorphata</taxon>
        <taxon>Zeiogadaria</taxon>
        <taxon>Gadariae</taxon>
        <taxon>Gadiformes</taxon>
        <taxon>Muraenolepidoidei</taxon>
        <taxon>Muraenolepididae</taxon>
        <taxon>Muraenolepis</taxon>
    </lineage>
</organism>
<dbReference type="PANTHER" id="PTHR37476">
    <property type="entry name" value="COILED-COIL DOMAIN-CONTAINING PROTEIN 171"/>
    <property type="match status" value="1"/>
</dbReference>
<evidence type="ECO:0000313" key="3">
    <source>
        <dbReference type="EMBL" id="KAJ3585610.1"/>
    </source>
</evidence>
<feature type="region of interest" description="Disordered" evidence="2">
    <location>
        <begin position="619"/>
        <end position="687"/>
    </location>
</feature>
<dbReference type="OrthoDB" id="287623at2759"/>
<keyword evidence="1" id="KW-0175">Coiled coil</keyword>
<dbReference type="EMBL" id="JANIIK010000118">
    <property type="protein sequence ID" value="KAJ3585610.1"/>
    <property type="molecule type" value="Genomic_DNA"/>
</dbReference>
<feature type="compositionally biased region" description="Basic and acidic residues" evidence="2">
    <location>
        <begin position="628"/>
        <end position="687"/>
    </location>
</feature>
<evidence type="ECO:0008006" key="5">
    <source>
        <dbReference type="Google" id="ProtNLM"/>
    </source>
</evidence>
<evidence type="ECO:0000313" key="4">
    <source>
        <dbReference type="Proteomes" id="UP001148018"/>
    </source>
</evidence>
<feature type="compositionally biased region" description="Basic and acidic residues" evidence="2">
    <location>
        <begin position="128"/>
        <end position="164"/>
    </location>
</feature>
<gene>
    <name evidence="3" type="ORF">NHX12_014329</name>
</gene>
<dbReference type="Proteomes" id="UP001148018">
    <property type="component" value="Unassembled WGS sequence"/>
</dbReference>
<reference evidence="3" key="1">
    <citation type="submission" date="2022-07" db="EMBL/GenBank/DDBJ databases">
        <title>Chromosome-level genome of Muraenolepis orangiensis.</title>
        <authorList>
            <person name="Kim J."/>
        </authorList>
    </citation>
    <scope>NUCLEOTIDE SEQUENCE</scope>
    <source>
        <strain evidence="3">KU_S4_2022</strain>
        <tissue evidence="3">Muscle</tissue>
    </source>
</reference>
<proteinExistence type="predicted"/>
<evidence type="ECO:0000256" key="1">
    <source>
        <dbReference type="SAM" id="Coils"/>
    </source>
</evidence>